<organism evidence="1 2">
    <name type="scientific">Spinactinospora alkalitolerans</name>
    <dbReference type="NCBI Taxonomy" id="687207"/>
    <lineage>
        <taxon>Bacteria</taxon>
        <taxon>Bacillati</taxon>
        <taxon>Actinomycetota</taxon>
        <taxon>Actinomycetes</taxon>
        <taxon>Streptosporangiales</taxon>
        <taxon>Nocardiopsidaceae</taxon>
        <taxon>Spinactinospora</taxon>
    </lineage>
</organism>
<reference evidence="1 2" key="1">
    <citation type="submission" date="2020-07" db="EMBL/GenBank/DDBJ databases">
        <title>Sequencing the genomes of 1000 actinobacteria strains.</title>
        <authorList>
            <person name="Klenk H.-P."/>
        </authorList>
    </citation>
    <scope>NUCLEOTIDE SEQUENCE [LARGE SCALE GENOMIC DNA]</scope>
    <source>
        <strain evidence="1 2">CXB654</strain>
    </source>
</reference>
<keyword evidence="2" id="KW-1185">Reference proteome</keyword>
<name>A0A852U136_9ACTN</name>
<evidence type="ECO:0000313" key="2">
    <source>
        <dbReference type="Proteomes" id="UP000589036"/>
    </source>
</evidence>
<dbReference type="Proteomes" id="UP000589036">
    <property type="component" value="Unassembled WGS sequence"/>
</dbReference>
<dbReference type="AlphaFoldDB" id="A0A852U136"/>
<comment type="caution">
    <text evidence="1">The sequence shown here is derived from an EMBL/GenBank/DDBJ whole genome shotgun (WGS) entry which is preliminary data.</text>
</comment>
<dbReference type="RefSeq" id="WP_246334511.1">
    <property type="nucleotide sequence ID" value="NZ_BAAAYY010000006.1"/>
</dbReference>
<sequence>MKSIKLSVPADPAFDVVRDLDGTVAEVADPRGAYRYRRDDVSVDFEATGRTAEEDGRRIEVFQAVRVNA</sequence>
<protein>
    <submittedName>
        <fullName evidence="1">Uncharacterized protein</fullName>
    </submittedName>
</protein>
<evidence type="ECO:0000313" key="1">
    <source>
        <dbReference type="EMBL" id="NYE50556.1"/>
    </source>
</evidence>
<gene>
    <name evidence="1" type="ORF">HDA32_005676</name>
</gene>
<dbReference type="EMBL" id="JACCCC010000001">
    <property type="protein sequence ID" value="NYE50556.1"/>
    <property type="molecule type" value="Genomic_DNA"/>
</dbReference>
<proteinExistence type="predicted"/>
<accession>A0A852U136</accession>